<dbReference type="Pfam" id="PF20722">
    <property type="entry name" value="DUF6830"/>
    <property type="match status" value="1"/>
</dbReference>
<feature type="compositionally biased region" description="Polar residues" evidence="1">
    <location>
        <begin position="17"/>
        <end position="33"/>
    </location>
</feature>
<accession>A0A164W749</accession>
<evidence type="ECO:0000256" key="1">
    <source>
        <dbReference type="SAM" id="MobiDB-lite"/>
    </source>
</evidence>
<feature type="compositionally biased region" description="Polar residues" evidence="1">
    <location>
        <begin position="64"/>
        <end position="84"/>
    </location>
</feature>
<keyword evidence="4" id="KW-1185">Reference proteome</keyword>
<proteinExistence type="predicted"/>
<dbReference type="EMBL" id="KV419403">
    <property type="protein sequence ID" value="KZS94794.1"/>
    <property type="molecule type" value="Genomic_DNA"/>
</dbReference>
<evidence type="ECO:0000313" key="3">
    <source>
        <dbReference type="EMBL" id="KZS94794.1"/>
    </source>
</evidence>
<feature type="region of interest" description="Disordered" evidence="1">
    <location>
        <begin position="1"/>
        <end position="87"/>
    </location>
</feature>
<feature type="compositionally biased region" description="Pro residues" evidence="1">
    <location>
        <begin position="39"/>
        <end position="51"/>
    </location>
</feature>
<dbReference type="Pfam" id="PF18759">
    <property type="entry name" value="Plavaka"/>
    <property type="match status" value="2"/>
</dbReference>
<dbReference type="Proteomes" id="UP000076722">
    <property type="component" value="Unassembled WGS sequence"/>
</dbReference>
<dbReference type="AlphaFoldDB" id="A0A164W749"/>
<reference evidence="3 4" key="1">
    <citation type="journal article" date="2016" name="Mol. Biol. Evol.">
        <title>Comparative Genomics of Early-Diverging Mushroom-Forming Fungi Provides Insights into the Origins of Lignocellulose Decay Capabilities.</title>
        <authorList>
            <person name="Nagy L.G."/>
            <person name="Riley R."/>
            <person name="Tritt A."/>
            <person name="Adam C."/>
            <person name="Daum C."/>
            <person name="Floudas D."/>
            <person name="Sun H."/>
            <person name="Yadav J.S."/>
            <person name="Pangilinan J."/>
            <person name="Larsson K.H."/>
            <person name="Matsuura K."/>
            <person name="Barry K."/>
            <person name="Labutti K."/>
            <person name="Kuo R."/>
            <person name="Ohm R.A."/>
            <person name="Bhattacharya S.S."/>
            <person name="Shirouzu T."/>
            <person name="Yoshinaga Y."/>
            <person name="Martin F.M."/>
            <person name="Grigoriev I.V."/>
            <person name="Hibbett D.S."/>
        </authorList>
    </citation>
    <scope>NUCLEOTIDE SEQUENCE [LARGE SCALE GENOMIC DNA]</scope>
    <source>
        <strain evidence="3 4">HHB9708</strain>
    </source>
</reference>
<evidence type="ECO:0000313" key="4">
    <source>
        <dbReference type="Proteomes" id="UP000076722"/>
    </source>
</evidence>
<gene>
    <name evidence="3" type="ORF">SISNIDRAFT_409274</name>
</gene>
<organism evidence="3 4">
    <name type="scientific">Sistotremastrum niveocremeum HHB9708</name>
    <dbReference type="NCBI Taxonomy" id="1314777"/>
    <lineage>
        <taxon>Eukaryota</taxon>
        <taxon>Fungi</taxon>
        <taxon>Dikarya</taxon>
        <taxon>Basidiomycota</taxon>
        <taxon>Agaricomycotina</taxon>
        <taxon>Agaricomycetes</taxon>
        <taxon>Sistotremastrales</taxon>
        <taxon>Sistotremastraceae</taxon>
        <taxon>Sertulicium</taxon>
        <taxon>Sertulicium niveocremeum</taxon>
    </lineage>
</organism>
<evidence type="ECO:0000259" key="2">
    <source>
        <dbReference type="Pfam" id="PF20722"/>
    </source>
</evidence>
<feature type="domain" description="DUF6830" evidence="2">
    <location>
        <begin position="706"/>
        <end position="833"/>
    </location>
</feature>
<dbReference type="InterPro" id="IPR049233">
    <property type="entry name" value="DUF6830"/>
</dbReference>
<dbReference type="InterPro" id="IPR041078">
    <property type="entry name" value="Plavaka"/>
</dbReference>
<dbReference type="OrthoDB" id="3232986at2759"/>
<name>A0A164W749_9AGAM</name>
<sequence>MDVDSSESEGPEKDPPTGQSSLETKTVVASPNFQHDPFHSPPPNQHLPPSSPAFLLGHDDPANPLNSSPHPASLTPPDNHNPRSIPSLERNERGFYVKKFPGEVASVLSSDGQTLSDKFVNDPIYYEERSKNMFYPFDSDDEAQFAILLDELRLSLGSIDRILKLKLIRKMNLSFTSAKSYRAKMKQLPASVPWKWQELKFPGFATKKPIIVYYRDGLDCIQSLLADPKYASDLDYVPRKEYTDAECTNRVYSEYMTGNNAWEIQEGLPAGATQTGVILSSDKTNLSQGTGNACAHPLTISTSAICAKMRNSLTAHAFKLAALIPIPRFLTGSAKIQSVLSSRILHKTYDLVSRRLKEAAKSGHRMTDSNGQIRLCYTPLVSDGGIDPDDIATFSAACVAHRLNGVDLPFWRDWVRSCPYKFLTADILHAIHRFFLDHDREWATNAIGEAELDYRYIILQPRIGFRKFPEGIATLKQVTGRDQREMEKYFTAVIGTDPVPESFVIATRALMEFRYRSQAKFITDKDLTLLKLALSEFHRHKEIMVTKKYRSAKAWRVPKMERMHYLVDTVPSTGPPSQWSTERTESAHIELVKEPYRDSNKKEYNPYICRTLQRAEQRRQYDTHIRIEKAAVRKLKMRKIVSPKKGKRGLARTRKFIKSSVSTAEDDDDEDLLARERSSADYFADAKIAAELRVANQKAVSGQVLKSRVPYSSSTPSTAFHFKYDPDVRSISVEEASERFRIPDLYEALLEFYDRKKKPSPWLVGGARPARGERNLPFQNIKVWYTVTIQNYDVDGELLPGRTIQAIERNGRSNTPKGRYDTIIINNDPKYLKPWDGSLDMKEEHFAAQLRLLFCPIWEQSSDLIQFHPHLAYIQRFDIVPQVQSNQLSSRGLDLGTLRLTNLYVLKRATRLNGERLGGVIDVRSIRIPAQLVPRYGGVADPTLTADTAMERSTEFWLNKFASKDLFFRLEKALYY</sequence>
<protein>
    <recommendedName>
        <fullName evidence="2">DUF6830 domain-containing protein</fullName>
    </recommendedName>
</protein>